<dbReference type="SUPFAM" id="SSF46785">
    <property type="entry name" value="Winged helix' DNA-binding domain"/>
    <property type="match status" value="1"/>
</dbReference>
<dbReference type="SMART" id="SM00420">
    <property type="entry name" value="HTH_DEOR"/>
    <property type="match status" value="1"/>
</dbReference>
<gene>
    <name evidence="5" type="primary">glpR_1</name>
    <name evidence="5" type="ORF">Ani05nite_25640</name>
</gene>
<dbReference type="SUPFAM" id="SSF100950">
    <property type="entry name" value="NagB/RpiA/CoA transferase-like"/>
    <property type="match status" value="1"/>
</dbReference>
<dbReference type="RefSeq" id="WP_203768195.1">
    <property type="nucleotide sequence ID" value="NZ_BAAAYJ010000069.1"/>
</dbReference>
<keyword evidence="2" id="KW-0238">DNA-binding</keyword>
<evidence type="ECO:0000259" key="4">
    <source>
        <dbReference type="PROSITE" id="PS51000"/>
    </source>
</evidence>
<dbReference type="GO" id="GO:0003677">
    <property type="term" value="F:DNA binding"/>
    <property type="evidence" value="ECO:0007669"/>
    <property type="project" value="UniProtKB-KW"/>
</dbReference>
<dbReference type="InterPro" id="IPR036390">
    <property type="entry name" value="WH_DNA-bd_sf"/>
</dbReference>
<evidence type="ECO:0000313" key="6">
    <source>
        <dbReference type="Proteomes" id="UP000647172"/>
    </source>
</evidence>
<dbReference type="PROSITE" id="PS00894">
    <property type="entry name" value="HTH_DEOR_1"/>
    <property type="match status" value="1"/>
</dbReference>
<dbReference type="GO" id="GO:0003700">
    <property type="term" value="F:DNA-binding transcription factor activity"/>
    <property type="evidence" value="ECO:0007669"/>
    <property type="project" value="InterPro"/>
</dbReference>
<evidence type="ECO:0000313" key="5">
    <source>
        <dbReference type="EMBL" id="GIE49030.1"/>
    </source>
</evidence>
<dbReference type="AlphaFoldDB" id="A0A919JGL7"/>
<reference evidence="5" key="1">
    <citation type="submission" date="2021-01" db="EMBL/GenBank/DDBJ databases">
        <title>Whole genome shotgun sequence of Actinoplanes nipponensis NBRC 14063.</title>
        <authorList>
            <person name="Komaki H."/>
            <person name="Tamura T."/>
        </authorList>
    </citation>
    <scope>NUCLEOTIDE SEQUENCE</scope>
    <source>
        <strain evidence="5">NBRC 14063</strain>
    </source>
</reference>
<dbReference type="EMBL" id="BOMQ01000029">
    <property type="protein sequence ID" value="GIE49030.1"/>
    <property type="molecule type" value="Genomic_DNA"/>
</dbReference>
<dbReference type="InterPro" id="IPR014036">
    <property type="entry name" value="DeoR-like_C"/>
</dbReference>
<dbReference type="PRINTS" id="PR00037">
    <property type="entry name" value="HTHLACR"/>
</dbReference>
<evidence type="ECO:0000256" key="1">
    <source>
        <dbReference type="ARBA" id="ARBA00023015"/>
    </source>
</evidence>
<dbReference type="InterPro" id="IPR050313">
    <property type="entry name" value="Carb_Metab_HTH_regulators"/>
</dbReference>
<dbReference type="SMART" id="SM01134">
    <property type="entry name" value="DeoRC"/>
    <property type="match status" value="1"/>
</dbReference>
<comment type="caution">
    <text evidence="5">The sequence shown here is derived from an EMBL/GenBank/DDBJ whole genome shotgun (WGS) entry which is preliminary data.</text>
</comment>
<organism evidence="5 6">
    <name type="scientific">Actinoplanes nipponensis</name>
    <dbReference type="NCBI Taxonomy" id="135950"/>
    <lineage>
        <taxon>Bacteria</taxon>
        <taxon>Bacillati</taxon>
        <taxon>Actinomycetota</taxon>
        <taxon>Actinomycetes</taxon>
        <taxon>Micromonosporales</taxon>
        <taxon>Micromonosporaceae</taxon>
        <taxon>Actinoplanes</taxon>
    </lineage>
</organism>
<proteinExistence type="predicted"/>
<evidence type="ECO:0000256" key="2">
    <source>
        <dbReference type="ARBA" id="ARBA00023125"/>
    </source>
</evidence>
<evidence type="ECO:0000256" key="3">
    <source>
        <dbReference type="ARBA" id="ARBA00023163"/>
    </source>
</evidence>
<dbReference type="Proteomes" id="UP000647172">
    <property type="component" value="Unassembled WGS sequence"/>
</dbReference>
<dbReference type="Gene3D" id="3.40.50.1360">
    <property type="match status" value="1"/>
</dbReference>
<name>A0A919JGL7_9ACTN</name>
<dbReference type="PROSITE" id="PS51000">
    <property type="entry name" value="HTH_DEOR_2"/>
    <property type="match status" value="1"/>
</dbReference>
<keyword evidence="3" id="KW-0804">Transcription</keyword>
<dbReference type="PANTHER" id="PTHR30363">
    <property type="entry name" value="HTH-TYPE TRANSCRIPTIONAL REGULATOR SRLR-RELATED"/>
    <property type="match status" value="1"/>
</dbReference>
<feature type="domain" description="HTH deoR-type" evidence="4">
    <location>
        <begin position="4"/>
        <end position="59"/>
    </location>
</feature>
<dbReference type="InterPro" id="IPR037171">
    <property type="entry name" value="NagB/RpiA_transferase-like"/>
</dbReference>
<dbReference type="InterPro" id="IPR036388">
    <property type="entry name" value="WH-like_DNA-bd_sf"/>
</dbReference>
<dbReference type="Gene3D" id="1.10.10.10">
    <property type="entry name" value="Winged helix-like DNA-binding domain superfamily/Winged helix DNA-binding domain"/>
    <property type="match status" value="1"/>
</dbReference>
<dbReference type="PANTHER" id="PTHR30363:SF44">
    <property type="entry name" value="AGA OPERON TRANSCRIPTIONAL REPRESSOR-RELATED"/>
    <property type="match status" value="1"/>
</dbReference>
<sequence>MNAAVLRQATILDVINRDGGARTTDLGHRLGVSRVTARRDIEALAGRGLVSRVRGGAIALTRGPGPAGRRDGGRRREKLAIARVAAGLARAGQAVGVLAGTTTALLAAALREVPGLTVVTNSIRVADVFHDDARPDRTVVLIGGTRTASGALVGPVAQHTAAGINLDLLFLGAHGMTARAGFTTPDPAEARTHGLLLRAARRVVVLADHTKWGVTGVATIAPLAAADVLVSDEGLGRTARAALRGHVGELRLAAPG</sequence>
<dbReference type="Pfam" id="PF00455">
    <property type="entry name" value="DeoRC"/>
    <property type="match status" value="1"/>
</dbReference>
<dbReference type="Pfam" id="PF08220">
    <property type="entry name" value="HTH_DeoR"/>
    <property type="match status" value="1"/>
</dbReference>
<keyword evidence="1" id="KW-0805">Transcription regulation</keyword>
<accession>A0A919JGL7</accession>
<protein>
    <submittedName>
        <fullName evidence="5">DeoR family transcriptional regulator</fullName>
    </submittedName>
</protein>
<dbReference type="InterPro" id="IPR001034">
    <property type="entry name" value="DeoR_HTH"/>
</dbReference>
<dbReference type="InterPro" id="IPR018356">
    <property type="entry name" value="Tscrpt_reg_HTH_DeoR_CS"/>
</dbReference>
<keyword evidence="6" id="KW-1185">Reference proteome</keyword>